<name>A0A0E9XDG4_ANGAN</name>
<protein>
    <submittedName>
        <fullName evidence="1">Uncharacterized protein</fullName>
    </submittedName>
</protein>
<dbReference type="AlphaFoldDB" id="A0A0E9XDG4"/>
<sequence length="44" mass="5041">MRRFHEARKIGEGSPLRWIGLLHTCGQALKNLLRGIIKICIRGK</sequence>
<accession>A0A0E9XDG4</accession>
<reference evidence="1" key="1">
    <citation type="submission" date="2014-11" db="EMBL/GenBank/DDBJ databases">
        <authorList>
            <person name="Amaro Gonzalez C."/>
        </authorList>
    </citation>
    <scope>NUCLEOTIDE SEQUENCE</scope>
</reference>
<organism evidence="1">
    <name type="scientific">Anguilla anguilla</name>
    <name type="common">European freshwater eel</name>
    <name type="synonym">Muraena anguilla</name>
    <dbReference type="NCBI Taxonomy" id="7936"/>
    <lineage>
        <taxon>Eukaryota</taxon>
        <taxon>Metazoa</taxon>
        <taxon>Chordata</taxon>
        <taxon>Craniata</taxon>
        <taxon>Vertebrata</taxon>
        <taxon>Euteleostomi</taxon>
        <taxon>Actinopterygii</taxon>
        <taxon>Neopterygii</taxon>
        <taxon>Teleostei</taxon>
        <taxon>Anguilliformes</taxon>
        <taxon>Anguillidae</taxon>
        <taxon>Anguilla</taxon>
    </lineage>
</organism>
<proteinExistence type="predicted"/>
<dbReference type="EMBL" id="GBXM01007820">
    <property type="protein sequence ID" value="JAI00758.1"/>
    <property type="molecule type" value="Transcribed_RNA"/>
</dbReference>
<evidence type="ECO:0000313" key="1">
    <source>
        <dbReference type="EMBL" id="JAI00758.1"/>
    </source>
</evidence>
<reference evidence="1" key="2">
    <citation type="journal article" date="2015" name="Fish Shellfish Immunol.">
        <title>Early steps in the European eel (Anguilla anguilla)-Vibrio vulnificus interaction in the gills: Role of the RtxA13 toxin.</title>
        <authorList>
            <person name="Callol A."/>
            <person name="Pajuelo D."/>
            <person name="Ebbesson L."/>
            <person name="Teles M."/>
            <person name="MacKenzie S."/>
            <person name="Amaro C."/>
        </authorList>
    </citation>
    <scope>NUCLEOTIDE SEQUENCE</scope>
</reference>